<evidence type="ECO:0000259" key="1">
    <source>
        <dbReference type="Pfam" id="PF07603"/>
    </source>
</evidence>
<dbReference type="EMBL" id="LC556212">
    <property type="protein sequence ID" value="BCG51162.1"/>
    <property type="molecule type" value="Genomic_DNA"/>
</dbReference>
<sequence>MIQYDQDAFIEFDDGVLAWVDNDSGLMWEVKSKENIGFMYVWHKNKVDDIAESCKPELEPEIRDCTSYVERMNRELYAGFSDWRLPTKEELQSLINNNGEVRYIKDPLRYNTCPAYWSDSPTMVVNVYKVSGAEWKDTAYIPGVHIVDFVKPDTLRYEPGNTLWIRCVRMILPANSGHETK</sequence>
<evidence type="ECO:0000313" key="2">
    <source>
        <dbReference type="EMBL" id="BCG51162.1"/>
    </source>
</evidence>
<reference evidence="2" key="1">
    <citation type="submission" date="2020-06" db="EMBL/GenBank/DDBJ databases">
        <title>Persistence of extended-spectrum beta-lactamase plasmids among Enterobacteriaceae in commercial broiler farms.</title>
        <authorList>
            <person name="Yossapol M."/>
            <person name="Asai T."/>
        </authorList>
    </citation>
    <scope>NUCLEOTIDE SEQUENCE</scope>
    <source>
        <strain evidence="2">CC37</strain>
        <plasmid evidence="2">pCC37</plasmid>
    </source>
</reference>
<organism evidence="2">
    <name type="scientific">Klebsiella pneumoniae</name>
    <dbReference type="NCBI Taxonomy" id="573"/>
    <lineage>
        <taxon>Bacteria</taxon>
        <taxon>Pseudomonadati</taxon>
        <taxon>Pseudomonadota</taxon>
        <taxon>Gammaproteobacteria</taxon>
        <taxon>Enterobacterales</taxon>
        <taxon>Enterobacteriaceae</taxon>
        <taxon>Klebsiella/Raoultella group</taxon>
        <taxon>Klebsiella</taxon>
        <taxon>Klebsiella pneumoniae complex</taxon>
    </lineage>
</organism>
<dbReference type="AlphaFoldDB" id="A0A6J4EJK2"/>
<dbReference type="Pfam" id="PF07603">
    <property type="entry name" value="Lcl_C"/>
    <property type="match status" value="1"/>
</dbReference>
<accession>A0A6J4EJK2</accession>
<dbReference type="InterPro" id="IPR011460">
    <property type="entry name" value="Lcl_C"/>
</dbReference>
<protein>
    <recommendedName>
        <fullName evidence="1">Lcl C-terminal domain-containing protein</fullName>
    </recommendedName>
</protein>
<feature type="domain" description="Lcl C-terminal" evidence="1">
    <location>
        <begin position="20"/>
        <end position="169"/>
    </location>
</feature>
<geneLocation type="plasmid" evidence="2">
    <name>pCC37</name>
</geneLocation>
<proteinExistence type="predicted"/>
<keyword evidence="2" id="KW-0614">Plasmid</keyword>
<dbReference type="RefSeq" id="WP_181710370.1">
    <property type="nucleotide sequence ID" value="NZ_LC556212.1"/>
</dbReference>
<name>A0A6J4EJK2_KLEPN</name>